<dbReference type="Proteomes" id="UP001054902">
    <property type="component" value="Unassembled WGS sequence"/>
</dbReference>
<feature type="domain" description="Zn(2)-C6 fungal-type" evidence="2">
    <location>
        <begin position="13"/>
        <end position="58"/>
    </location>
</feature>
<keyword evidence="4" id="KW-1185">Reference proteome</keyword>
<dbReference type="GO" id="GO:0000981">
    <property type="term" value="F:DNA-binding transcription factor activity, RNA polymerase II-specific"/>
    <property type="evidence" value="ECO:0007669"/>
    <property type="project" value="InterPro"/>
</dbReference>
<dbReference type="Pfam" id="PF00172">
    <property type="entry name" value="Zn_clus"/>
    <property type="match status" value="1"/>
</dbReference>
<evidence type="ECO:0000259" key="2">
    <source>
        <dbReference type="PROSITE" id="PS50048"/>
    </source>
</evidence>
<evidence type="ECO:0000313" key="4">
    <source>
        <dbReference type="Proteomes" id="UP001054902"/>
    </source>
</evidence>
<evidence type="ECO:0000313" key="3">
    <source>
        <dbReference type="EMBL" id="GFH46078.1"/>
    </source>
</evidence>
<dbReference type="GO" id="GO:0008270">
    <property type="term" value="F:zinc ion binding"/>
    <property type="evidence" value="ECO:0007669"/>
    <property type="project" value="InterPro"/>
</dbReference>
<dbReference type="InterPro" id="IPR001138">
    <property type="entry name" value="Zn2Cys6_DnaBD"/>
</dbReference>
<protein>
    <recommendedName>
        <fullName evidence="2">Zn(2)-C6 fungal-type domain-containing protein</fullName>
    </recommendedName>
</protein>
<dbReference type="InterPro" id="IPR036864">
    <property type="entry name" value="Zn2-C6_fun-type_DNA-bd_sf"/>
</dbReference>
<dbReference type="Gene3D" id="4.10.240.10">
    <property type="entry name" value="Zn(2)-C6 fungal-type DNA-binding domain"/>
    <property type="match status" value="1"/>
</dbReference>
<proteinExistence type="predicted"/>
<reference evidence="3 4" key="1">
    <citation type="journal article" date="2021" name="Sci. Rep.">
        <title>The genome of the diatom Chaetoceros tenuissimus carries an ancient integrated fragment of an extant virus.</title>
        <authorList>
            <person name="Hongo Y."/>
            <person name="Kimura K."/>
            <person name="Takaki Y."/>
            <person name="Yoshida Y."/>
            <person name="Baba S."/>
            <person name="Kobayashi G."/>
            <person name="Nagasaki K."/>
            <person name="Hano T."/>
            <person name="Tomaru Y."/>
        </authorList>
    </citation>
    <scope>NUCLEOTIDE SEQUENCE [LARGE SCALE GENOMIC DNA]</scope>
    <source>
        <strain evidence="3 4">NIES-3715</strain>
    </source>
</reference>
<accession>A0AAD3CI65</accession>
<feature type="region of interest" description="Disordered" evidence="1">
    <location>
        <begin position="64"/>
        <end position="89"/>
    </location>
</feature>
<evidence type="ECO:0000256" key="1">
    <source>
        <dbReference type="SAM" id="MobiDB-lite"/>
    </source>
</evidence>
<gene>
    <name evidence="3" type="ORF">CTEN210_02552</name>
</gene>
<dbReference type="EMBL" id="BLLK01000022">
    <property type="protein sequence ID" value="GFH46078.1"/>
    <property type="molecule type" value="Genomic_DNA"/>
</dbReference>
<sequence>MSSQNRRVALCASCDRCRSRKTKCDGNRPCGNCANKYMKKHRLTSIVGVDPALFECVYSPAKRRGPVPGKSGGRKADAANLQDAGKGNKSNLMRMDMAGYGNGGVNQQGLAALMGQGVNTMGMNQLGQGMGNDAFSLQQQLLMQQQQQLNGMAGMNGLASMAGMNGLGGDQNLMLQQQLLMQQMLNGGSTGSLNDDGGNRAQRIKKEEAPPDSVGVDKSLTKHLPLLEKSSAVGNRLRAHYSLAIDTLFKLPPVPSDEEYCSKLNANMTPAMLPPFDIAALRAARFAEIALGALVSNQISLALELSNATVVCLKKCVEEPVHPNCMFDVAKSYFLHGLFRSYRGDMERYFKYRRVCMSKVTHLGKDSPGISQLLAAISFHDAWAYMIYNANADDLPNIDDIIPQIPSCGKPSLSSEAEQKYQTSTAHADIASDPINKMWMQGTPPVFINNEAPPLSRCLDGLACAIRSCCDQANHRFDEMGGSGSCAPSATSLAVTANTNELCSRNMVLSAFTLLQQSENASDKGSEKNHGHHLLVSVMDAFLEAGDESNGGFTDSQIQSMLTVCNTVIEKPYLLYQAGITYHMISNTAIMLCHLLNGLYSKQDEFGEGETGEMEAALFDEVLDTYIAVRKMIVAHRRKLPMLLRCHGLPRPKLLKLASKKGREPGAPFIDLADTHMCASRSCQGFVLMACSPCVAAERARDAATKHKEEMDALANGEGNYDDLGAGFDDSLLDIGDDLDLDDDALLGVLGKIIGP</sequence>
<comment type="caution">
    <text evidence="3">The sequence shown here is derived from an EMBL/GenBank/DDBJ whole genome shotgun (WGS) entry which is preliminary data.</text>
</comment>
<dbReference type="PROSITE" id="PS50048">
    <property type="entry name" value="ZN2_CY6_FUNGAL_2"/>
    <property type="match status" value="1"/>
</dbReference>
<dbReference type="CDD" id="cd00067">
    <property type="entry name" value="GAL4"/>
    <property type="match status" value="1"/>
</dbReference>
<organism evidence="3 4">
    <name type="scientific">Chaetoceros tenuissimus</name>
    <dbReference type="NCBI Taxonomy" id="426638"/>
    <lineage>
        <taxon>Eukaryota</taxon>
        <taxon>Sar</taxon>
        <taxon>Stramenopiles</taxon>
        <taxon>Ochrophyta</taxon>
        <taxon>Bacillariophyta</taxon>
        <taxon>Coscinodiscophyceae</taxon>
        <taxon>Chaetocerotophycidae</taxon>
        <taxon>Chaetocerotales</taxon>
        <taxon>Chaetocerotaceae</taxon>
        <taxon>Chaetoceros</taxon>
    </lineage>
</organism>
<dbReference type="AlphaFoldDB" id="A0AAD3CI65"/>
<dbReference type="SUPFAM" id="SSF57701">
    <property type="entry name" value="Zn2/Cys6 DNA-binding domain"/>
    <property type="match status" value="1"/>
</dbReference>
<name>A0AAD3CI65_9STRA</name>